<evidence type="ECO:0000256" key="3">
    <source>
        <dbReference type="ARBA" id="ARBA00008940"/>
    </source>
</evidence>
<evidence type="ECO:0000259" key="7">
    <source>
        <dbReference type="Pfam" id="PF13324"/>
    </source>
</evidence>
<proteinExistence type="inferred from homology"/>
<evidence type="ECO:0000313" key="10">
    <source>
        <dbReference type="Proteomes" id="UP000694427"/>
    </source>
</evidence>
<comment type="subcellular location">
    <subcellularLocation>
        <location evidence="2">Cytoplasm</location>
    </subcellularLocation>
    <subcellularLocation>
        <location evidence="1">Nucleus</location>
    </subcellularLocation>
</comment>
<accession>A0A8C1QPG0</accession>
<dbReference type="GO" id="GO:0005737">
    <property type="term" value="C:cytoplasm"/>
    <property type="evidence" value="ECO:0007669"/>
    <property type="project" value="UniProtKB-SubCell"/>
</dbReference>
<dbReference type="Proteomes" id="UP000694427">
    <property type="component" value="Unplaced"/>
</dbReference>
<reference evidence="9" key="1">
    <citation type="submission" date="2025-08" db="UniProtKB">
        <authorList>
            <consortium name="Ensembl"/>
        </authorList>
    </citation>
    <scope>IDENTIFICATION</scope>
</reference>
<comment type="similarity">
    <text evidence="3">Belongs to the CCNDBP1 family.</text>
</comment>
<evidence type="ECO:0000256" key="5">
    <source>
        <dbReference type="ARBA" id="ARBA00023242"/>
    </source>
</evidence>
<dbReference type="Pfam" id="PF13324">
    <property type="entry name" value="GCIP_N"/>
    <property type="match status" value="1"/>
</dbReference>
<keyword evidence="5" id="KW-0539">Nucleus</keyword>
<dbReference type="Gene3D" id="1.20.1410.10">
    <property type="entry name" value="I/LWEQ domain"/>
    <property type="match status" value="1"/>
</dbReference>
<feature type="domain" description="Cyclin-D1-binding protein 1-like C-terminal" evidence="8">
    <location>
        <begin position="179"/>
        <end position="284"/>
    </location>
</feature>
<dbReference type="PANTHER" id="PTHR15492:SF1">
    <property type="entry name" value="CYCLIN-D1-BINDING PROTEIN 1"/>
    <property type="match status" value="1"/>
</dbReference>
<dbReference type="FunFam" id="1.20.1410.10:FF:000005">
    <property type="entry name" value="cyclin-D1-binding protein 1"/>
    <property type="match status" value="1"/>
</dbReference>
<evidence type="ECO:0000256" key="6">
    <source>
        <dbReference type="ARBA" id="ARBA00023306"/>
    </source>
</evidence>
<organism evidence="9 10">
    <name type="scientific">Cyprinus carpio</name>
    <name type="common">Common carp</name>
    <dbReference type="NCBI Taxonomy" id="7962"/>
    <lineage>
        <taxon>Eukaryota</taxon>
        <taxon>Metazoa</taxon>
        <taxon>Chordata</taxon>
        <taxon>Craniata</taxon>
        <taxon>Vertebrata</taxon>
        <taxon>Euteleostomi</taxon>
        <taxon>Actinopterygii</taxon>
        <taxon>Neopterygii</taxon>
        <taxon>Teleostei</taxon>
        <taxon>Ostariophysi</taxon>
        <taxon>Cypriniformes</taxon>
        <taxon>Cyprinidae</taxon>
        <taxon>Cyprininae</taxon>
        <taxon>Cyprinus</taxon>
    </lineage>
</organism>
<evidence type="ECO:0000313" key="9">
    <source>
        <dbReference type="Ensembl" id="ENSCCRP00010055401.1"/>
    </source>
</evidence>
<protein>
    <submittedName>
        <fullName evidence="9">Cyclin D-type binding-protein 1</fullName>
    </submittedName>
</protein>
<sequence length="323" mass="35243">MSADNPRSDALLPVRNLWNSVKCSRDRVRDEAVNSVSQEATKLSVMFSKPPLPSEEGCVKIAQSVQKSVLTLTTVYFWLPKSQGVTLRKLLRDATAQVLDDLAQLLQALLSSPGGSLSQEQLMSTGGVWAACDRFNQLPKDNRSAVLSVVASCVGLVKDALEEMEQALAEAQDPFGDVLDDEDDDDEGNQDTHWSEADRLLIAQCQGLMKASGASLRRLCSAVRNNSTLETEDNITQLDDLADAAREISPSVDDLALSLYPPVERSAVEMSVCKVVCVLKKVLEITRSSHVCVEADVSWVEFLNSAAEHNLEKIRSLLLHCGS</sequence>
<evidence type="ECO:0000256" key="1">
    <source>
        <dbReference type="ARBA" id="ARBA00004123"/>
    </source>
</evidence>
<dbReference type="AlphaFoldDB" id="A0A8C1QPG0"/>
<keyword evidence="6" id="KW-0131">Cell cycle</keyword>
<dbReference type="InterPro" id="IPR049318">
    <property type="entry name" value="GCIP_C"/>
</dbReference>
<dbReference type="InterPro" id="IPR026907">
    <property type="entry name" value="GCIP-like"/>
</dbReference>
<evidence type="ECO:0000256" key="4">
    <source>
        <dbReference type="ARBA" id="ARBA00022490"/>
    </source>
</evidence>
<evidence type="ECO:0000259" key="8">
    <source>
        <dbReference type="Pfam" id="PF20936"/>
    </source>
</evidence>
<feature type="domain" description="Cyclin-D1-binding protein 1-like N-terminal" evidence="7">
    <location>
        <begin position="31"/>
        <end position="169"/>
    </location>
</feature>
<reference evidence="9" key="2">
    <citation type="submission" date="2025-09" db="UniProtKB">
        <authorList>
            <consortium name="Ensembl"/>
        </authorList>
    </citation>
    <scope>IDENTIFICATION</scope>
</reference>
<evidence type="ECO:0000256" key="2">
    <source>
        <dbReference type="ARBA" id="ARBA00004496"/>
    </source>
</evidence>
<dbReference type="Pfam" id="PF20936">
    <property type="entry name" value="GCIP_C"/>
    <property type="match status" value="1"/>
</dbReference>
<dbReference type="Ensembl" id="ENSCCRT00010060717.1">
    <property type="protein sequence ID" value="ENSCCRP00010055401.1"/>
    <property type="gene ID" value="ENSCCRG00010023502.1"/>
</dbReference>
<keyword evidence="4" id="KW-0963">Cytoplasm</keyword>
<dbReference type="PANTHER" id="PTHR15492">
    <property type="entry name" value="CYCLIN D1-BINDING PROTEIN 1"/>
    <property type="match status" value="1"/>
</dbReference>
<dbReference type="GO" id="GO:0005634">
    <property type="term" value="C:nucleus"/>
    <property type="evidence" value="ECO:0007669"/>
    <property type="project" value="UniProtKB-SubCell"/>
</dbReference>
<dbReference type="Gene3D" id="1.20.1420.10">
    <property type="entry name" value="Talin, central domain"/>
    <property type="match status" value="1"/>
</dbReference>
<dbReference type="InterPro" id="IPR049317">
    <property type="entry name" value="GCIP-like_N"/>
</dbReference>
<name>A0A8C1QPG0_CYPCA</name>
<keyword evidence="10" id="KW-1185">Reference proteome</keyword>